<dbReference type="OrthoDB" id="1898716at2759"/>
<keyword evidence="3" id="KW-1185">Reference proteome</keyword>
<protein>
    <submittedName>
        <fullName evidence="2">Uncharacterized protein</fullName>
    </submittedName>
</protein>
<dbReference type="Proteomes" id="UP000242715">
    <property type="component" value="Unassembled WGS sequence"/>
</dbReference>
<feature type="region of interest" description="Disordered" evidence="1">
    <location>
        <begin position="72"/>
        <end position="92"/>
    </location>
</feature>
<organism evidence="2 3">
    <name type="scientific">Trifolium subterraneum</name>
    <name type="common">Subterranean clover</name>
    <dbReference type="NCBI Taxonomy" id="3900"/>
    <lineage>
        <taxon>Eukaryota</taxon>
        <taxon>Viridiplantae</taxon>
        <taxon>Streptophyta</taxon>
        <taxon>Embryophyta</taxon>
        <taxon>Tracheophyta</taxon>
        <taxon>Spermatophyta</taxon>
        <taxon>Magnoliopsida</taxon>
        <taxon>eudicotyledons</taxon>
        <taxon>Gunneridae</taxon>
        <taxon>Pentapetalae</taxon>
        <taxon>rosids</taxon>
        <taxon>fabids</taxon>
        <taxon>Fabales</taxon>
        <taxon>Fabaceae</taxon>
        <taxon>Papilionoideae</taxon>
        <taxon>50 kb inversion clade</taxon>
        <taxon>NPAAA clade</taxon>
        <taxon>Hologalegina</taxon>
        <taxon>IRL clade</taxon>
        <taxon>Trifolieae</taxon>
        <taxon>Trifolium</taxon>
    </lineage>
</organism>
<evidence type="ECO:0000313" key="2">
    <source>
        <dbReference type="EMBL" id="GAU32658.1"/>
    </source>
</evidence>
<dbReference type="EMBL" id="DF973501">
    <property type="protein sequence ID" value="GAU32658.1"/>
    <property type="molecule type" value="Genomic_DNA"/>
</dbReference>
<name>A0A2Z6MK91_TRISU</name>
<sequence length="92" mass="10609">MDTQEEMLMETNNILRNKLEDINETLQPTWESREQNAPYSCHPHQSEGYYEKAPCNSTLQIGYDTSVLNNESREAAGTSSHNANNFMQGWMH</sequence>
<accession>A0A2Z6MK91</accession>
<gene>
    <name evidence="2" type="ORF">TSUD_218350</name>
</gene>
<evidence type="ECO:0000313" key="3">
    <source>
        <dbReference type="Proteomes" id="UP000242715"/>
    </source>
</evidence>
<feature type="compositionally biased region" description="Polar residues" evidence="1">
    <location>
        <begin position="77"/>
        <end position="92"/>
    </location>
</feature>
<dbReference type="AlphaFoldDB" id="A0A2Z6MK91"/>
<evidence type="ECO:0000256" key="1">
    <source>
        <dbReference type="SAM" id="MobiDB-lite"/>
    </source>
</evidence>
<proteinExistence type="predicted"/>
<reference evidence="3" key="1">
    <citation type="journal article" date="2017" name="Front. Plant Sci.">
        <title>Climate Clever Clovers: New Paradigm to Reduce the Environmental Footprint of Ruminants by Breeding Low Methanogenic Forages Utilizing Haplotype Variation.</title>
        <authorList>
            <person name="Kaur P."/>
            <person name="Appels R."/>
            <person name="Bayer P.E."/>
            <person name="Keeble-Gagnere G."/>
            <person name="Wang J."/>
            <person name="Hirakawa H."/>
            <person name="Shirasawa K."/>
            <person name="Vercoe P."/>
            <person name="Stefanova K."/>
            <person name="Durmic Z."/>
            <person name="Nichols P."/>
            <person name="Revell C."/>
            <person name="Isobe S.N."/>
            <person name="Edwards D."/>
            <person name="Erskine W."/>
        </authorList>
    </citation>
    <scope>NUCLEOTIDE SEQUENCE [LARGE SCALE GENOMIC DNA]</scope>
    <source>
        <strain evidence="3">cv. Daliak</strain>
    </source>
</reference>